<protein>
    <recommendedName>
        <fullName evidence="2">RUN domain-containing protein</fullName>
    </recommendedName>
</protein>
<feature type="region of interest" description="Disordered" evidence="1">
    <location>
        <begin position="211"/>
        <end position="245"/>
    </location>
</feature>
<dbReference type="PANTHER" id="PTHR47194:SF3">
    <property type="entry name" value="SORTING NEXIN 29"/>
    <property type="match status" value="1"/>
</dbReference>
<feature type="compositionally biased region" description="Low complexity" evidence="1">
    <location>
        <begin position="235"/>
        <end position="245"/>
    </location>
</feature>
<feature type="region of interest" description="Disordered" evidence="1">
    <location>
        <begin position="298"/>
        <end position="424"/>
    </location>
</feature>
<dbReference type="InterPro" id="IPR037213">
    <property type="entry name" value="Run_dom_sf"/>
</dbReference>
<feature type="compositionally biased region" description="Basic and acidic residues" evidence="1">
    <location>
        <begin position="465"/>
        <end position="567"/>
    </location>
</feature>
<evidence type="ECO:0000313" key="4">
    <source>
        <dbReference type="Proteomes" id="UP001374579"/>
    </source>
</evidence>
<dbReference type="InterPro" id="IPR004012">
    <property type="entry name" value="Run_dom"/>
</dbReference>
<dbReference type="PROSITE" id="PS50826">
    <property type="entry name" value="RUN"/>
    <property type="match status" value="1"/>
</dbReference>
<feature type="compositionally biased region" description="Basic residues" evidence="1">
    <location>
        <begin position="341"/>
        <end position="356"/>
    </location>
</feature>
<feature type="compositionally biased region" description="Basic and acidic residues" evidence="1">
    <location>
        <begin position="447"/>
        <end position="457"/>
    </location>
</feature>
<dbReference type="SMART" id="SM00593">
    <property type="entry name" value="RUN"/>
    <property type="match status" value="1"/>
</dbReference>
<comment type="caution">
    <text evidence="3">The sequence shown here is derived from an EMBL/GenBank/DDBJ whole genome shotgun (WGS) entry which is preliminary data.</text>
</comment>
<dbReference type="Proteomes" id="UP001374579">
    <property type="component" value="Unassembled WGS sequence"/>
</dbReference>
<feature type="compositionally biased region" description="Basic and acidic residues" evidence="1">
    <location>
        <begin position="578"/>
        <end position="604"/>
    </location>
</feature>
<dbReference type="Pfam" id="PF02759">
    <property type="entry name" value="RUN"/>
    <property type="match status" value="1"/>
</dbReference>
<reference evidence="3 4" key="1">
    <citation type="submission" date="2024-02" db="EMBL/GenBank/DDBJ databases">
        <title>Chromosome-scale genome assembly of the rough periwinkle Littorina saxatilis.</title>
        <authorList>
            <person name="De Jode A."/>
            <person name="Faria R."/>
            <person name="Formenti G."/>
            <person name="Sims Y."/>
            <person name="Smith T.P."/>
            <person name="Tracey A."/>
            <person name="Wood J.M.D."/>
            <person name="Zagrodzka Z.B."/>
            <person name="Johannesson K."/>
            <person name="Butlin R.K."/>
            <person name="Leder E.H."/>
        </authorList>
    </citation>
    <scope>NUCLEOTIDE SEQUENCE [LARGE SCALE GENOMIC DNA]</scope>
    <source>
        <strain evidence="3">Snail1</strain>
        <tissue evidence="3">Muscle</tissue>
    </source>
</reference>
<dbReference type="InterPro" id="IPR047326">
    <property type="entry name" value="RUN_PLEKHM1"/>
</dbReference>
<dbReference type="CDD" id="cd17679">
    <property type="entry name" value="RUN_PLEKHM1"/>
    <property type="match status" value="1"/>
</dbReference>
<keyword evidence="4" id="KW-1185">Reference proteome</keyword>
<dbReference type="EMBL" id="JBAMIC010000019">
    <property type="protein sequence ID" value="KAK7094248.1"/>
    <property type="molecule type" value="Genomic_DNA"/>
</dbReference>
<name>A0AAN9G3M3_9CAEN</name>
<gene>
    <name evidence="3" type="ORF">V1264_007894</name>
</gene>
<dbReference type="SUPFAM" id="SSF140741">
    <property type="entry name" value="RUN domain-like"/>
    <property type="match status" value="1"/>
</dbReference>
<sequence>MFRKKAYENVSEGLIHKEERDRLTHHFHRSLKCLQQKEHIDGATIFSNEASNNLCNVLEAVFLHGAKDNVVAKLVSYAQGIQGTNNEVKTNFWNVVKKFTHQDVIIQLKQLSQITSEIGYCRAWVRLAINDGLMASYLASMTADMKALRTFYHTWAYLLDYEQPEILRNHLTGLMNLHFNLSSNSNILNKWSSTTLEFAGLLLETQALNPVIRPGTPSPPSSRRESVDSLTSMDSIGGTNSSITTTTTINTTTTFLIPPAHTAHVYTINTPPNTPAGSLPFNNHHDMEALKKLAGVFRSSSNSSTSSSAASCPDPSEPCRTLDGRHSGRSSGSGSPTEKRRISRCKSPGHRSRSKSPRRDSLVQNLRPDSKNNSLQTDSQRKRLHDRLDAYTPQTDSQTDSQRKSLYNRPDSDSRISDSRPNSMIFLTRQDRQFDEQMKLKSILARLDQKEQERSEREDQESLQEDERRKQELYAKIARGREDKREHEKRELAEAEEKFRQSWEKRGSKSAEKMAEKVRERCEDNSFRKETTEAQVRKGEETLQKRRESAEKENLSGMEGERQKSQGRDSQSSPGELLVERLQEAMDTCDGNKDKASAQPQREEEREEGETEMWSQRGSSYGNSLTAMDGWTTASPIHRHAALEQSYETLLRGYHAEQADSTRIVSVQEVLHNLPQLSSHTSGREKRSEPFEAVDVSDDDIDFADYEIIHSPEEDYDVNLFVIKLLICVESGVFNLREHKGMFPSPTLIE</sequence>
<evidence type="ECO:0000256" key="1">
    <source>
        <dbReference type="SAM" id="MobiDB-lite"/>
    </source>
</evidence>
<dbReference type="PANTHER" id="PTHR47194">
    <property type="entry name" value="SORTING NEXIN-29-RELATED"/>
    <property type="match status" value="1"/>
</dbReference>
<feature type="domain" description="RUN" evidence="2">
    <location>
        <begin position="45"/>
        <end position="186"/>
    </location>
</feature>
<organism evidence="3 4">
    <name type="scientific">Littorina saxatilis</name>
    <dbReference type="NCBI Taxonomy" id="31220"/>
    <lineage>
        <taxon>Eukaryota</taxon>
        <taxon>Metazoa</taxon>
        <taxon>Spiralia</taxon>
        <taxon>Lophotrochozoa</taxon>
        <taxon>Mollusca</taxon>
        <taxon>Gastropoda</taxon>
        <taxon>Caenogastropoda</taxon>
        <taxon>Littorinimorpha</taxon>
        <taxon>Littorinoidea</taxon>
        <taxon>Littorinidae</taxon>
        <taxon>Littorina</taxon>
    </lineage>
</organism>
<accession>A0AAN9G3M3</accession>
<proteinExistence type="predicted"/>
<dbReference type="AlphaFoldDB" id="A0AAN9G3M3"/>
<dbReference type="Gene3D" id="1.20.58.900">
    <property type="match status" value="1"/>
</dbReference>
<evidence type="ECO:0000313" key="3">
    <source>
        <dbReference type="EMBL" id="KAK7094248.1"/>
    </source>
</evidence>
<feature type="region of interest" description="Disordered" evidence="1">
    <location>
        <begin position="446"/>
        <end position="621"/>
    </location>
</feature>
<evidence type="ECO:0000259" key="2">
    <source>
        <dbReference type="PROSITE" id="PS50826"/>
    </source>
</evidence>
<feature type="compositionally biased region" description="Low complexity" evidence="1">
    <location>
        <begin position="299"/>
        <end position="311"/>
    </location>
</feature>